<dbReference type="STRING" id="299467.A0A443SB21"/>
<dbReference type="PANTHER" id="PTHR14918:SF3">
    <property type="entry name" value="KICSTOR COMPLEX PROTEIN SZT2"/>
    <property type="match status" value="1"/>
</dbReference>
<dbReference type="OrthoDB" id="6514502at2759"/>
<proteinExistence type="predicted"/>
<evidence type="ECO:0000313" key="3">
    <source>
        <dbReference type="Proteomes" id="UP000288716"/>
    </source>
</evidence>
<feature type="region of interest" description="Disordered" evidence="1">
    <location>
        <begin position="384"/>
        <end position="420"/>
    </location>
</feature>
<evidence type="ECO:0000256" key="1">
    <source>
        <dbReference type="SAM" id="MobiDB-lite"/>
    </source>
</evidence>
<reference evidence="2 3" key="1">
    <citation type="journal article" date="2018" name="Gigascience">
        <title>Genomes of trombidid mites reveal novel predicted allergens and laterally-transferred genes associated with secondary metabolism.</title>
        <authorList>
            <person name="Dong X."/>
            <person name="Chaisiri K."/>
            <person name="Xia D."/>
            <person name="Armstrong S.D."/>
            <person name="Fang Y."/>
            <person name="Donnelly M.J."/>
            <person name="Kadowaki T."/>
            <person name="McGarry J.W."/>
            <person name="Darby A.C."/>
            <person name="Makepeace B.L."/>
        </authorList>
    </citation>
    <scope>NUCLEOTIDE SEQUENCE [LARGE SCALE GENOMIC DNA]</scope>
    <source>
        <strain evidence="2">UoL-UT</strain>
    </source>
</reference>
<dbReference type="VEuPathDB" id="VectorBase:LDEU007307"/>
<evidence type="ECO:0000313" key="2">
    <source>
        <dbReference type="EMBL" id="RWS24733.1"/>
    </source>
</evidence>
<protein>
    <submittedName>
        <fullName evidence="2">Protein SZT2-like protein</fullName>
    </submittedName>
</protein>
<dbReference type="InterPro" id="IPR033228">
    <property type="entry name" value="SZT2"/>
</dbReference>
<keyword evidence="3" id="KW-1185">Reference proteome</keyword>
<gene>
    <name evidence="2" type="ORF">B4U80_08734</name>
</gene>
<sequence>NSTPNITDAAEIDSERKSTYRRVHRESTSLPCSLSSRSNSICEDEEDEDISSYCSNNDQKEVCFEYDSDASPLFLDIQCSVKCEGLEGHCTLESMPTCLGDVIPCLGDNQQNVDISHLNVSLSVICLTLNLNSESVFSVQPSTVPNEDASLLQTPETVLKSLPSFIQNEPEKDFMSHLPDFQKNVINNFMTKIQWMLQDEIVASYLKSYPISESILESVANHVQNSDLSTFCIREEIPLKFVQSQESSLEKFEAIFCRQELSGFQLKKEGKFYYLVYAEHKTKNSRGVRSSLIPPLNFLTQIESFHCVDSTELKQVCSENENANSCRKFSESRNASGDTYGLPATTLSIKRNVRSNSRLENEIDDSDNSDNSDVVAITSKKRLRKISKTREKSQSESRSASVPPSSPIEKNQEQRKPGQSAPAEMFDFLASIKSPKKVASPELTEEKPVENNEDIIDEELIDYSNPNPTVQSYAKRKLKDIIESSSSTTNFGSNAKEEFSEPEDAGYDPGDSSDSDGELNWQVRDNKQPILPSFWIILRINIDSVVIYFHTRHILDKSEGLDEAMNIWSELKQVICKNCRIVNQTVLLNHLHEYRMCNDLLVRNDELRVVKHERAYSFGLSAEFDNSISLDATKLYEPGSFECDEVWQIHFPLHPRLYSSNPRPSRGIQAVRSVLNSFSVNNRQNMFVYQDNSGNVFYLRLSEISCAGHGIDQELVQDVSKFSSSESLADNKSLNNFSGAVIEDFMSFRERVNSTASENYNTHETLSVASQNSSAMERLTLKGSDNQDCIVLHVYGIGEVGEDIKELMYDSLQKKLDEAVLDVLIVALTRNPHCKLTPKDVFFIQRPKKPPNLTTKYFITPKLLGFLHPIKIYLRQNLLNFLNNPKYTDTDSQNHFKAFSKMSSDVVVEDDDVFLLYRQQASGTSGSKGIACIILSIVDGNDNFVRSISSPPVRVNTHCDLPLVSDFEEEVECKVYNEEEENVKSPGPIAILRFQIWSTGKVDLEQLSNKLKDAVKCAFWDVVTEYRFLMVPLCDWNDMEESGSFSAPISPRKERRLGRILREDEKIKLLHQLEEIQTKESKEFFSSVPDMRGVKSNNLLPPLPLKQDSSMLFQLNNELNCPIVEDCKKEVKSHENISTTKIFGDYLNLVKIYRSSLRKWMDFGTKFGVPSVSIKEYKLMSRRSVVHFVKELFGYITTLSPTVCVKTYQCINEENETFKEILDLNDCCSNEVGVATEYIMILRNIELWKAFIGFHEQRKVYLESLFSSKSKSNQRMPPHICNFKSSSSEILGNPLSAVSHNSLTSYSQLDVKSCISIEEQNETPFVPRQKIFMILVEDKDVKLYIYNWSIDAIQSITNFAENLTEWQNSRTSVLYSFVAQKMGLFHNQPFQRKCPSVKHSNVQIQRRDTFSSFPSLDKLKAQKTHSCPTSEYTDLLIEHNSPTVAAVVNKKTTTAVETKKRRAGDISSFFRECLVHRENI</sequence>
<dbReference type="PANTHER" id="PTHR14918">
    <property type="entry name" value="KICSTOR COMPLEX PROTEIN SZT2"/>
    <property type="match status" value="1"/>
</dbReference>
<comment type="caution">
    <text evidence="2">The sequence shown here is derived from an EMBL/GenBank/DDBJ whole genome shotgun (WGS) entry which is preliminary data.</text>
</comment>
<feature type="non-terminal residue" evidence="2">
    <location>
        <position position="1"/>
    </location>
</feature>
<name>A0A443SB21_9ACAR</name>
<dbReference type="Proteomes" id="UP000288716">
    <property type="component" value="Unassembled WGS sequence"/>
</dbReference>
<feature type="compositionally biased region" description="Acidic residues" evidence="1">
    <location>
        <begin position="500"/>
        <end position="517"/>
    </location>
</feature>
<dbReference type="GO" id="GO:0005777">
    <property type="term" value="C:peroxisome"/>
    <property type="evidence" value="ECO:0007669"/>
    <property type="project" value="InterPro"/>
</dbReference>
<organism evidence="2 3">
    <name type="scientific">Leptotrombidium deliense</name>
    <dbReference type="NCBI Taxonomy" id="299467"/>
    <lineage>
        <taxon>Eukaryota</taxon>
        <taxon>Metazoa</taxon>
        <taxon>Ecdysozoa</taxon>
        <taxon>Arthropoda</taxon>
        <taxon>Chelicerata</taxon>
        <taxon>Arachnida</taxon>
        <taxon>Acari</taxon>
        <taxon>Acariformes</taxon>
        <taxon>Trombidiformes</taxon>
        <taxon>Prostigmata</taxon>
        <taxon>Anystina</taxon>
        <taxon>Parasitengona</taxon>
        <taxon>Trombiculoidea</taxon>
        <taxon>Trombiculidae</taxon>
        <taxon>Leptotrombidium</taxon>
    </lineage>
</organism>
<accession>A0A443SB21</accession>
<dbReference type="EMBL" id="NCKV01004475">
    <property type="protein sequence ID" value="RWS24733.1"/>
    <property type="molecule type" value="Genomic_DNA"/>
</dbReference>
<feature type="region of interest" description="Disordered" evidence="1">
    <location>
        <begin position="1"/>
        <end position="22"/>
    </location>
</feature>
<feature type="region of interest" description="Disordered" evidence="1">
    <location>
        <begin position="486"/>
        <end position="520"/>
    </location>
</feature>